<evidence type="ECO:0000259" key="11">
    <source>
        <dbReference type="PROSITE" id="PS50011"/>
    </source>
</evidence>
<evidence type="ECO:0000256" key="10">
    <source>
        <dbReference type="SAM" id="Phobius"/>
    </source>
</evidence>
<dbReference type="PROSITE" id="PS00108">
    <property type="entry name" value="PROTEIN_KINASE_ST"/>
    <property type="match status" value="1"/>
</dbReference>
<dbReference type="AlphaFoldDB" id="A0A1Z4N3H1"/>
<dbReference type="Pfam" id="PF00069">
    <property type="entry name" value="Pkinase"/>
    <property type="match status" value="1"/>
</dbReference>
<dbReference type="SUPFAM" id="SSF56112">
    <property type="entry name" value="Protein kinase-like (PK-like)"/>
    <property type="match status" value="1"/>
</dbReference>
<dbReference type="Proteomes" id="UP000218785">
    <property type="component" value="Chromosome"/>
</dbReference>
<sequence length="843" mass="95939">MIYCINPWCPGEEHRLNLIDASSCQYCGTNLLINGRFHLLEPLRQLSRDDNYQIFKIKDTTNNERRVLKTQIRRDPTLDRLFNQEKNLLLNMNERTLPRGIDSFSVNISNPERRELPCFVMEYIDGKNLEDWIRENGKIGSNQSSLEAKSLALDLLKQLTNILSYIHEQGVIHRDIKPSNIMLRSNVEGKQEPVLIDFGIAKKYVPGVTATNVYGVWGYTPSEVQNGKPVFQSDFYALGRTFVYLLTKKHPHEYGNQLQVWHKDTVFPYSGIIKLINDLIRERPEDRPQSTNEILQRIEEIRNRELQRRTILPLNFWLYDIFAVIGLVATVAVLGYLLFIALTDQRTQPQAPVGVTPSSPPKTPSPSPIPTKPADELISWGEKSIYDDPNLKEDNRRLKAEGIEAFKQDSTEGYQDAVNKFEEIINNGGKDPEVQIFLNNAKIRQNNKNKPIYTIAVVAPITNVNSQNQENFFAPGQQILFGVAQAQTKAIEEQVINLEVVIANDRNFKEQAQSVAQEISKMTVKNRSIIAVIGNYTSDVTCAALQKYDQNLVVISPSSSRSNLRTDCNHQAFFRTTSSVKIEAQSLANHLVKWIDNSKLNRPKIAVLYNKDDKYSLELFNEFTSKVSSKLQVEISGINLNDRNLNDIDIPTKVGDSNILALFPDGSTNKYTAYKNAIAVLNNIDRFNTVQKIIGSNPLLQFEAITNRDKLSTKKFVLATDWDFNCGNKSFTNPAYKKWGGAVNRLTALSYEAVQVLFPIFQLQQPLYRETIFQKLEQQNYVTSDVFDPKNGINKISFDLSNGDRKEIKNRLLVTPDTSTIPKNKQFILLGDEERQCNQGTSN</sequence>
<keyword evidence="3" id="KW-0808">Transferase</keyword>
<keyword evidence="4" id="KW-0547">Nucleotide-binding</keyword>
<dbReference type="GO" id="GO:0004674">
    <property type="term" value="F:protein serine/threonine kinase activity"/>
    <property type="evidence" value="ECO:0007669"/>
    <property type="project" value="UniProtKB-KW"/>
</dbReference>
<dbReference type="InterPro" id="IPR000719">
    <property type="entry name" value="Prot_kinase_dom"/>
</dbReference>
<evidence type="ECO:0000256" key="6">
    <source>
        <dbReference type="ARBA" id="ARBA00022840"/>
    </source>
</evidence>
<keyword evidence="5 12" id="KW-0418">Kinase</keyword>
<dbReference type="CDD" id="cd06268">
    <property type="entry name" value="PBP1_ABC_transporter_LIVBP-like"/>
    <property type="match status" value="1"/>
</dbReference>
<feature type="transmembrane region" description="Helical" evidence="10">
    <location>
        <begin position="316"/>
        <end position="342"/>
    </location>
</feature>
<dbReference type="GO" id="GO:0005524">
    <property type="term" value="F:ATP binding"/>
    <property type="evidence" value="ECO:0007669"/>
    <property type="project" value="UniProtKB-KW"/>
</dbReference>
<evidence type="ECO:0000256" key="2">
    <source>
        <dbReference type="ARBA" id="ARBA00022527"/>
    </source>
</evidence>
<feature type="region of interest" description="Disordered" evidence="9">
    <location>
        <begin position="349"/>
        <end position="375"/>
    </location>
</feature>
<evidence type="ECO:0000256" key="5">
    <source>
        <dbReference type="ARBA" id="ARBA00022777"/>
    </source>
</evidence>
<evidence type="ECO:0000256" key="7">
    <source>
        <dbReference type="ARBA" id="ARBA00047899"/>
    </source>
</evidence>
<dbReference type="SMART" id="SM00220">
    <property type="entry name" value="S_TKc"/>
    <property type="match status" value="1"/>
</dbReference>
<dbReference type="PROSITE" id="PS50011">
    <property type="entry name" value="PROTEIN_KINASE_DOM"/>
    <property type="match status" value="1"/>
</dbReference>
<dbReference type="EC" id="2.7.11.1" evidence="1"/>
<keyword evidence="13" id="KW-1185">Reference proteome</keyword>
<dbReference type="InterPro" id="IPR008271">
    <property type="entry name" value="Ser/Thr_kinase_AS"/>
</dbReference>
<protein>
    <recommendedName>
        <fullName evidence="1">non-specific serine/threonine protein kinase</fullName>
        <ecNumber evidence="1">2.7.11.1</ecNumber>
    </recommendedName>
</protein>
<dbReference type="KEGG" id="ttq:NIES37_42790"/>
<reference evidence="12 13" key="1">
    <citation type="submission" date="2017-06" db="EMBL/GenBank/DDBJ databases">
        <title>Genome sequencing of cyanobaciteial culture collection at National Institute for Environmental Studies (NIES).</title>
        <authorList>
            <person name="Hirose Y."/>
            <person name="Shimura Y."/>
            <person name="Fujisawa T."/>
            <person name="Nakamura Y."/>
            <person name="Kawachi M."/>
        </authorList>
    </citation>
    <scope>NUCLEOTIDE SEQUENCE [LARGE SCALE GENOMIC DNA]</scope>
    <source>
        <strain evidence="12 13">NIES-37</strain>
    </source>
</reference>
<keyword evidence="10" id="KW-1133">Transmembrane helix</keyword>
<evidence type="ECO:0000256" key="1">
    <source>
        <dbReference type="ARBA" id="ARBA00012513"/>
    </source>
</evidence>
<keyword evidence="6" id="KW-0067">ATP-binding</keyword>
<organism evidence="12 13">
    <name type="scientific">Tolypothrix tenuis PCC 7101</name>
    <dbReference type="NCBI Taxonomy" id="231146"/>
    <lineage>
        <taxon>Bacteria</taxon>
        <taxon>Bacillati</taxon>
        <taxon>Cyanobacteriota</taxon>
        <taxon>Cyanophyceae</taxon>
        <taxon>Nostocales</taxon>
        <taxon>Tolypothrichaceae</taxon>
        <taxon>Tolypothrix</taxon>
    </lineage>
</organism>
<keyword evidence="10" id="KW-0812">Transmembrane</keyword>
<evidence type="ECO:0000313" key="13">
    <source>
        <dbReference type="Proteomes" id="UP000218785"/>
    </source>
</evidence>
<proteinExistence type="predicted"/>
<dbReference type="SUPFAM" id="SSF53822">
    <property type="entry name" value="Periplasmic binding protein-like I"/>
    <property type="match status" value="1"/>
</dbReference>
<comment type="catalytic activity">
    <reaction evidence="7">
        <text>L-threonyl-[protein] + ATP = O-phospho-L-threonyl-[protein] + ADP + H(+)</text>
        <dbReference type="Rhea" id="RHEA:46608"/>
        <dbReference type="Rhea" id="RHEA-COMP:11060"/>
        <dbReference type="Rhea" id="RHEA-COMP:11605"/>
        <dbReference type="ChEBI" id="CHEBI:15378"/>
        <dbReference type="ChEBI" id="CHEBI:30013"/>
        <dbReference type="ChEBI" id="CHEBI:30616"/>
        <dbReference type="ChEBI" id="CHEBI:61977"/>
        <dbReference type="ChEBI" id="CHEBI:456216"/>
        <dbReference type="EC" id="2.7.11.1"/>
    </reaction>
</comment>
<feature type="domain" description="Protein kinase" evidence="11">
    <location>
        <begin position="40"/>
        <end position="301"/>
    </location>
</feature>
<evidence type="ECO:0000256" key="9">
    <source>
        <dbReference type="SAM" id="MobiDB-lite"/>
    </source>
</evidence>
<dbReference type="InterPro" id="IPR011009">
    <property type="entry name" value="Kinase-like_dom_sf"/>
</dbReference>
<gene>
    <name evidence="12" type="ORF">NIES37_42790</name>
</gene>
<name>A0A1Z4N3H1_9CYAN</name>
<keyword evidence="10" id="KW-0472">Membrane</keyword>
<feature type="compositionally biased region" description="Pro residues" evidence="9">
    <location>
        <begin position="358"/>
        <end position="371"/>
    </location>
</feature>
<dbReference type="Gene3D" id="1.10.510.10">
    <property type="entry name" value="Transferase(Phosphotransferase) domain 1"/>
    <property type="match status" value="1"/>
</dbReference>
<accession>A0A1Z4N3H1</accession>
<keyword evidence="2" id="KW-0723">Serine/threonine-protein kinase</keyword>
<evidence type="ECO:0000256" key="4">
    <source>
        <dbReference type="ARBA" id="ARBA00022741"/>
    </source>
</evidence>
<dbReference type="InterPro" id="IPR028082">
    <property type="entry name" value="Peripla_BP_I"/>
</dbReference>
<evidence type="ECO:0000256" key="8">
    <source>
        <dbReference type="ARBA" id="ARBA00048679"/>
    </source>
</evidence>
<comment type="catalytic activity">
    <reaction evidence="8">
        <text>L-seryl-[protein] + ATP = O-phospho-L-seryl-[protein] + ADP + H(+)</text>
        <dbReference type="Rhea" id="RHEA:17989"/>
        <dbReference type="Rhea" id="RHEA-COMP:9863"/>
        <dbReference type="Rhea" id="RHEA-COMP:11604"/>
        <dbReference type="ChEBI" id="CHEBI:15378"/>
        <dbReference type="ChEBI" id="CHEBI:29999"/>
        <dbReference type="ChEBI" id="CHEBI:30616"/>
        <dbReference type="ChEBI" id="CHEBI:83421"/>
        <dbReference type="ChEBI" id="CHEBI:456216"/>
        <dbReference type="EC" id="2.7.11.1"/>
    </reaction>
</comment>
<dbReference type="PANTHER" id="PTHR24363:SF0">
    <property type="entry name" value="SERINE_THREONINE KINASE LIKE DOMAIN CONTAINING 1"/>
    <property type="match status" value="1"/>
</dbReference>
<dbReference type="EMBL" id="AP018248">
    <property type="protein sequence ID" value="BAZ00290.1"/>
    <property type="molecule type" value="Genomic_DNA"/>
</dbReference>
<dbReference type="Gene3D" id="3.40.50.2300">
    <property type="match status" value="2"/>
</dbReference>
<dbReference type="PANTHER" id="PTHR24363">
    <property type="entry name" value="SERINE/THREONINE PROTEIN KINASE"/>
    <property type="match status" value="1"/>
</dbReference>
<evidence type="ECO:0000256" key="3">
    <source>
        <dbReference type="ARBA" id="ARBA00022679"/>
    </source>
</evidence>
<dbReference type="CDD" id="cd14014">
    <property type="entry name" value="STKc_PknB_like"/>
    <property type="match status" value="1"/>
</dbReference>
<evidence type="ECO:0000313" key="12">
    <source>
        <dbReference type="EMBL" id="BAZ00290.1"/>
    </source>
</evidence>